<keyword evidence="1" id="KW-0812">Transmembrane</keyword>
<reference evidence="3" key="1">
    <citation type="journal article" date="2019" name="Int. J. Syst. Evol. Microbiol.">
        <title>The Global Catalogue of Microorganisms (GCM) 10K type strain sequencing project: providing services to taxonomists for standard genome sequencing and annotation.</title>
        <authorList>
            <consortium name="The Broad Institute Genomics Platform"/>
            <consortium name="The Broad Institute Genome Sequencing Center for Infectious Disease"/>
            <person name="Wu L."/>
            <person name="Ma J."/>
        </authorList>
    </citation>
    <scope>NUCLEOTIDE SEQUENCE [LARGE SCALE GENOMIC DNA]</scope>
    <source>
        <strain evidence="3">JCM 17917</strain>
    </source>
</reference>
<comment type="caution">
    <text evidence="2">The sequence shown here is derived from an EMBL/GenBank/DDBJ whole genome shotgun (WGS) entry which is preliminary data.</text>
</comment>
<feature type="transmembrane region" description="Helical" evidence="1">
    <location>
        <begin position="30"/>
        <end position="47"/>
    </location>
</feature>
<gene>
    <name evidence="2" type="ORF">GCM10023183_13390</name>
</gene>
<keyword evidence="1" id="KW-0472">Membrane</keyword>
<keyword evidence="1" id="KW-1133">Transmembrane helix</keyword>
<proteinExistence type="predicted"/>
<evidence type="ECO:0000313" key="2">
    <source>
        <dbReference type="EMBL" id="GAA4301918.1"/>
    </source>
</evidence>
<keyword evidence="3" id="KW-1185">Reference proteome</keyword>
<dbReference type="RefSeq" id="WP_345163926.1">
    <property type="nucleotide sequence ID" value="NZ_BAABGX010000001.1"/>
</dbReference>
<evidence type="ECO:0000256" key="1">
    <source>
        <dbReference type="SAM" id="Phobius"/>
    </source>
</evidence>
<dbReference type="EMBL" id="BAABGX010000001">
    <property type="protein sequence ID" value="GAA4301918.1"/>
    <property type="molecule type" value="Genomic_DNA"/>
</dbReference>
<sequence>MKLLFQLLGLVGTVILLGLATLLFQLINSSWVLIALVVSAYVLGKLLQKRAASENMKALGWGIRWGGVASFLLFMGVITYLTLQ</sequence>
<name>A0ABP8FEN4_9BACT</name>
<protein>
    <submittedName>
        <fullName evidence="2">Uncharacterized protein</fullName>
    </submittedName>
</protein>
<dbReference type="Proteomes" id="UP001501844">
    <property type="component" value="Unassembled WGS sequence"/>
</dbReference>
<feature type="transmembrane region" description="Helical" evidence="1">
    <location>
        <begin position="59"/>
        <end position="83"/>
    </location>
</feature>
<evidence type="ECO:0000313" key="3">
    <source>
        <dbReference type="Proteomes" id="UP001501844"/>
    </source>
</evidence>
<organism evidence="2 3">
    <name type="scientific">Nibribacter koreensis</name>
    <dbReference type="NCBI Taxonomy" id="1084519"/>
    <lineage>
        <taxon>Bacteria</taxon>
        <taxon>Pseudomonadati</taxon>
        <taxon>Bacteroidota</taxon>
        <taxon>Cytophagia</taxon>
        <taxon>Cytophagales</taxon>
        <taxon>Hymenobacteraceae</taxon>
        <taxon>Nibribacter</taxon>
    </lineage>
</organism>
<accession>A0ABP8FEN4</accession>